<evidence type="ECO:0000259" key="5">
    <source>
        <dbReference type="Pfam" id="PF24306"/>
    </source>
</evidence>
<evidence type="ECO:0000259" key="7">
    <source>
        <dbReference type="Pfam" id="PF24311"/>
    </source>
</evidence>
<dbReference type="AlphaFoldDB" id="A0A9J7XED2"/>
<feature type="region of interest" description="Disordered" evidence="2">
    <location>
        <begin position="590"/>
        <end position="615"/>
    </location>
</feature>
<organism evidence="8 9">
    <name type="scientific">Cyprinus carpio carpio</name>
    <dbReference type="NCBI Taxonomy" id="630221"/>
    <lineage>
        <taxon>Eukaryota</taxon>
        <taxon>Metazoa</taxon>
        <taxon>Chordata</taxon>
        <taxon>Craniata</taxon>
        <taxon>Vertebrata</taxon>
        <taxon>Euteleostomi</taxon>
        <taxon>Actinopterygii</taxon>
        <taxon>Neopterygii</taxon>
        <taxon>Teleostei</taxon>
        <taxon>Ostariophysi</taxon>
        <taxon>Cypriniformes</taxon>
        <taxon>Cyprinidae</taxon>
        <taxon>Cyprininae</taxon>
        <taxon>Cyprinus</taxon>
    </lineage>
</organism>
<dbReference type="PANTHER" id="PTHR16311:SF3">
    <property type="entry name" value="THROMBOSPONDIN TYPE-1 DOMAIN-CONTAINING PROTEIN 1"/>
    <property type="match status" value="1"/>
</dbReference>
<evidence type="ECO:0008006" key="10">
    <source>
        <dbReference type="Google" id="ProtNLM"/>
    </source>
</evidence>
<feature type="transmembrane region" description="Helical" evidence="3">
    <location>
        <begin position="414"/>
        <end position="436"/>
    </location>
</feature>
<keyword evidence="1" id="KW-1015">Disulfide bond</keyword>
<dbReference type="InterPro" id="IPR000884">
    <property type="entry name" value="TSP1_rpt"/>
</dbReference>
<evidence type="ECO:0000259" key="6">
    <source>
        <dbReference type="Pfam" id="PF24310"/>
    </source>
</evidence>
<keyword evidence="3" id="KW-0812">Transmembrane</keyword>
<feature type="chain" id="PRO_5039925975" description="Thrombospondin type-1 domain-containing protein 1" evidence="4">
    <location>
        <begin position="23"/>
        <end position="876"/>
    </location>
</feature>
<dbReference type="OMA" id="FRECLMP"/>
<evidence type="ECO:0000256" key="3">
    <source>
        <dbReference type="SAM" id="Phobius"/>
    </source>
</evidence>
<keyword evidence="9" id="KW-1185">Reference proteome</keyword>
<dbReference type="PANTHER" id="PTHR16311">
    <property type="entry name" value="THROMBOSPONDIN TYPE I DOMAIN-CONTAINING 1"/>
    <property type="match status" value="1"/>
</dbReference>
<keyword evidence="4" id="KW-0732">Signal</keyword>
<dbReference type="GeneTree" id="ENSGT00390000013335"/>
<dbReference type="Proteomes" id="UP001108240">
    <property type="component" value="Unplaced"/>
</dbReference>
<feature type="domain" description="THSD1 N-terminal" evidence="5">
    <location>
        <begin position="24"/>
        <end position="118"/>
    </location>
</feature>
<dbReference type="SUPFAM" id="SSF82895">
    <property type="entry name" value="TSP-1 type 1 repeat"/>
    <property type="match status" value="1"/>
</dbReference>
<feature type="compositionally biased region" description="Polar residues" evidence="2">
    <location>
        <begin position="768"/>
        <end position="784"/>
    </location>
</feature>
<dbReference type="InterPro" id="IPR056219">
    <property type="entry name" value="THSD1_D3"/>
</dbReference>
<dbReference type="InterPro" id="IPR038877">
    <property type="entry name" value="THSD1"/>
</dbReference>
<dbReference type="SMART" id="SM00209">
    <property type="entry name" value="TSP1"/>
    <property type="match status" value="1"/>
</dbReference>
<dbReference type="InterPro" id="IPR056218">
    <property type="entry name" value="THSD1_D2"/>
</dbReference>
<dbReference type="FunFam" id="2.20.100.10:FF:000001">
    <property type="entry name" value="semaphorin-5A isoform X1"/>
    <property type="match status" value="1"/>
</dbReference>
<dbReference type="Pfam" id="PF24311">
    <property type="entry name" value="THSD1_D3"/>
    <property type="match status" value="1"/>
</dbReference>
<keyword evidence="3" id="KW-0472">Membrane</keyword>
<evidence type="ECO:0000256" key="1">
    <source>
        <dbReference type="ARBA" id="ARBA00023157"/>
    </source>
</evidence>
<protein>
    <recommendedName>
        <fullName evidence="10">Thrombospondin type-1 domain-containing protein 1</fullName>
    </recommendedName>
</protein>
<dbReference type="Ensembl" id="ENSCCRT00000167123.1">
    <property type="protein sequence ID" value="ENSCCRP00000104350.1"/>
    <property type="gene ID" value="ENSCCRG00000023790.2"/>
</dbReference>
<feature type="region of interest" description="Disordered" evidence="2">
    <location>
        <begin position="686"/>
        <end position="705"/>
    </location>
</feature>
<accession>A0A9J7XED2</accession>
<feature type="domain" description="THSD1 third Ig-like" evidence="7">
    <location>
        <begin position="239"/>
        <end position="337"/>
    </location>
</feature>
<evidence type="ECO:0000256" key="4">
    <source>
        <dbReference type="SAM" id="SignalP"/>
    </source>
</evidence>
<dbReference type="Pfam" id="PF24310">
    <property type="entry name" value="THSD1_D2"/>
    <property type="match status" value="1"/>
</dbReference>
<feature type="region of interest" description="Disordered" evidence="2">
    <location>
        <begin position="722"/>
        <end position="824"/>
    </location>
</feature>
<name>A0A9J7XED2_CYPCA</name>
<sequence>MTQGFPTVTPFVLLFLMGFAMAGIHLWPSMHIALSNASVFVDYSSESNFTDNRLTVSLIDIDRNVRVLYRSLPFNQSEGSLEFNCSCFLYAGNFRFRLEQTHSLAVSNMSALWWWSPVLHVFWPTFHLAVDRGSNNRSSNDFRIGVYTNDNFHPCSSNIASTLFLDVSYVEQVQIGRNTIEKVQNRLRHNIKVLRSQHVEMPCASPLTERGFIQISLKSPHTQQDIISSGPLYLSSIFSYKLLVDNIYKSGCEGAVSVRRIAPPCTVTNGKVLLYKEENNDMATPSHLAFNFLTQAENETEFNCSIFDPGRNKYCFHFTPVYSKAPSLTHTCVIVQRHTRMWGPWEPWSGCSVTCGEGVRERVRECLLPSSGGIQCTGMVREQSHCSLEDCTEELLPPPLTPPPAVNSLLTGNLVVVAGISLCLAVILATIFITVWRKLCRAPKCSSMHRGSLHSPSGRKNSDEASIYGHSMQRPSFSESLQAAPLQKGLTLPAKQGPSDRGVLARQQSMSLPLPLSQDPDRMSPSGQIVLPPIFGYRLAQQQLKEMKKKGLKEATQVYHVSQSPVDNTMLEAMASTPTGLTPVLQELDSPEESSSSHFRIRSPFPEPTWPSKNNALSDRQKVDLLLSSTKSSFSASSRRLERTADWVEMVERSRMPYSKNPNFRRTSSFHENNQKQLLLSRPYRERSMTQVTPRQLPEGSCRSRPWEHTLPELEVWSCSSPRITDSSVDHRRRPWFDTSPSQSNLKDSVPVTPTKEPLMDRHRMARSPSSALDQAEQAEQNWSRRGPSPIQRNILARKLREANSSTGQRQRSSTFSTSEQRRGRCRSLALSADYSNSPYSLTESEQHMMDISGYLVTARKDDHGDMTQKDCLRNM</sequence>
<reference evidence="8" key="2">
    <citation type="submission" date="2025-09" db="UniProtKB">
        <authorList>
            <consortium name="Ensembl"/>
        </authorList>
    </citation>
    <scope>IDENTIFICATION</scope>
</reference>
<feature type="domain" description="THSD1 second Ig-like" evidence="6">
    <location>
        <begin position="124"/>
        <end position="232"/>
    </location>
</feature>
<reference evidence="8" key="1">
    <citation type="submission" date="2025-08" db="UniProtKB">
        <authorList>
            <consortium name="Ensembl"/>
        </authorList>
    </citation>
    <scope>IDENTIFICATION</scope>
</reference>
<evidence type="ECO:0000313" key="8">
    <source>
        <dbReference type="Ensembl" id="ENSCCRP00000104350.1"/>
    </source>
</evidence>
<dbReference type="Pfam" id="PF24306">
    <property type="entry name" value="THSD1_N"/>
    <property type="match status" value="1"/>
</dbReference>
<dbReference type="GO" id="GO:0071944">
    <property type="term" value="C:cell periphery"/>
    <property type="evidence" value="ECO:0007669"/>
    <property type="project" value="TreeGrafter"/>
</dbReference>
<dbReference type="Pfam" id="PF00090">
    <property type="entry name" value="TSP_1"/>
    <property type="match status" value="1"/>
</dbReference>
<evidence type="ECO:0000256" key="2">
    <source>
        <dbReference type="SAM" id="MobiDB-lite"/>
    </source>
</evidence>
<keyword evidence="3" id="KW-1133">Transmembrane helix</keyword>
<dbReference type="InterPro" id="IPR056217">
    <property type="entry name" value="THSD1_N"/>
</dbReference>
<evidence type="ECO:0000313" key="9">
    <source>
        <dbReference type="Proteomes" id="UP001108240"/>
    </source>
</evidence>
<dbReference type="InterPro" id="IPR036383">
    <property type="entry name" value="TSP1_rpt_sf"/>
</dbReference>
<feature type="signal peptide" evidence="4">
    <location>
        <begin position="1"/>
        <end position="22"/>
    </location>
</feature>
<dbReference type="PROSITE" id="PS50092">
    <property type="entry name" value="TSP1"/>
    <property type="match status" value="1"/>
</dbReference>
<dbReference type="Gene3D" id="2.20.100.10">
    <property type="entry name" value="Thrombospondin type-1 (TSP1) repeat"/>
    <property type="match status" value="1"/>
</dbReference>
<proteinExistence type="predicted"/>
<feature type="compositionally biased region" description="Polar residues" evidence="2">
    <location>
        <begin position="803"/>
        <end position="819"/>
    </location>
</feature>